<comment type="caution">
    <text evidence="2">The sequence shown here is derived from an EMBL/GenBank/DDBJ whole genome shotgun (WGS) entry which is preliminary data.</text>
</comment>
<gene>
    <name evidence="2" type="ORF">A2140_09195</name>
</gene>
<organism evidence="2 3">
    <name type="scientific">Candidatus Muproteobacteria bacterium RBG_16_62_13</name>
    <dbReference type="NCBI Taxonomy" id="1817756"/>
    <lineage>
        <taxon>Bacteria</taxon>
        <taxon>Pseudomonadati</taxon>
        <taxon>Pseudomonadota</taxon>
        <taxon>Candidatus Muproteobacteria</taxon>
    </lineage>
</organism>
<accession>A0A1F6T818</accession>
<dbReference type="AlphaFoldDB" id="A0A1F6T818"/>
<evidence type="ECO:0000313" key="2">
    <source>
        <dbReference type="EMBL" id="OGI41287.1"/>
    </source>
</evidence>
<dbReference type="Pfam" id="PF07295">
    <property type="entry name" value="DUF1451"/>
    <property type="match status" value="1"/>
</dbReference>
<dbReference type="InterPro" id="IPR021327">
    <property type="entry name" value="DUF2934"/>
</dbReference>
<name>A0A1F6T818_9PROT</name>
<dbReference type="Proteomes" id="UP000178379">
    <property type="component" value="Unassembled WGS sequence"/>
</dbReference>
<dbReference type="STRING" id="1817756.A2140_09195"/>
<dbReference type="Pfam" id="PF11154">
    <property type="entry name" value="DUF2934"/>
    <property type="match status" value="1"/>
</dbReference>
<dbReference type="EMBL" id="MFSQ01000021">
    <property type="protein sequence ID" value="OGI41287.1"/>
    <property type="molecule type" value="Genomic_DNA"/>
</dbReference>
<proteinExistence type="predicted"/>
<feature type="region of interest" description="Disordered" evidence="1">
    <location>
        <begin position="1"/>
        <end position="28"/>
    </location>
</feature>
<evidence type="ECO:0000313" key="3">
    <source>
        <dbReference type="Proteomes" id="UP000178379"/>
    </source>
</evidence>
<reference evidence="2 3" key="1">
    <citation type="journal article" date="2016" name="Nat. Commun.">
        <title>Thousands of microbial genomes shed light on interconnected biogeochemical processes in an aquifer system.</title>
        <authorList>
            <person name="Anantharaman K."/>
            <person name="Brown C.T."/>
            <person name="Hug L.A."/>
            <person name="Sharon I."/>
            <person name="Castelle C.J."/>
            <person name="Probst A.J."/>
            <person name="Thomas B.C."/>
            <person name="Singh A."/>
            <person name="Wilkins M.J."/>
            <person name="Karaoz U."/>
            <person name="Brodie E.L."/>
            <person name="Williams K.H."/>
            <person name="Hubbard S.S."/>
            <person name="Banfield J.F."/>
        </authorList>
    </citation>
    <scope>NUCLEOTIDE SEQUENCE [LARGE SCALE GENOMIC DNA]</scope>
</reference>
<dbReference type="InterPro" id="IPR009912">
    <property type="entry name" value="DUF1451"/>
</dbReference>
<protein>
    <recommendedName>
        <fullName evidence="4">DUF2934 domain-containing protein</fullName>
    </recommendedName>
</protein>
<evidence type="ECO:0000256" key="1">
    <source>
        <dbReference type="SAM" id="MobiDB-lite"/>
    </source>
</evidence>
<sequence length="266" mass="29756">MARKSDFSRQAHSAETAPGMRPLVTNEERKRMIAEAAYRRSLERGTRPGSPMEDWLMAEREINGQLPEPVQQKHELDAREKLRTRVREMLAGTRDTVNADTIRKAMADSTAQLKSMGEHTADTVDRMAASVEKELVEIAHRTGRGLSGASERAIQAVDRTAEHLEKDLTAVAARVNDEWKKLTAKTGDLVHGWRDRGSQFLLNATHALGEWAKQRGNGSRPPVYRAGEVASAGTYECTACQHQLQLITSAHLPPCAKCRHMEYRQH</sequence>
<evidence type="ECO:0008006" key="4">
    <source>
        <dbReference type="Google" id="ProtNLM"/>
    </source>
</evidence>